<evidence type="ECO:0000259" key="2">
    <source>
        <dbReference type="Pfam" id="PF02272"/>
    </source>
</evidence>
<accession>A0A7V2WL72</accession>
<dbReference type="InterPro" id="IPR038763">
    <property type="entry name" value="DHH_sf"/>
</dbReference>
<evidence type="ECO:0000313" key="3">
    <source>
        <dbReference type="EMBL" id="HFC03495.1"/>
    </source>
</evidence>
<protein>
    <submittedName>
        <fullName evidence="3">Bifunctional oligoribonuclease/PAP phosphatase NrnA</fullName>
    </submittedName>
</protein>
<name>A0A7V2WL72_9BACT</name>
<feature type="domain" description="DDH" evidence="1">
    <location>
        <begin position="27"/>
        <end position="144"/>
    </location>
</feature>
<sequence>MSRDRKLHFSPREREQFLQLLGDHSAVSILSHIHPDADAIGTSLGLYLLLKKEGYRVEIANATRELPRHLDFLEGFGRIKHKIDYDDSLIISCDCGSLDRLGFDLEGRRIVNIDHHPSNTRFGTLNLVRPEAVSSSEVAYRFLEPLFEIPRGSAEAFYAALISDTRYFTTANVSEESFEVARELIALGVEPGSVAQAMLQRRSLASLRVLGRALESLQLYLGGQVAVMTVTREDLEATGARYDDLDGIVDYARSLVTVEVAILVVERRNSRKVSLRSKGADVMRIARAFGGGGHTVAAGFETDRLQSRELIERLLERIKEEGVITTR</sequence>
<dbReference type="AlphaFoldDB" id="A0A7V2WL72"/>
<dbReference type="SUPFAM" id="SSF64182">
    <property type="entry name" value="DHH phosphoesterases"/>
    <property type="match status" value="1"/>
</dbReference>
<dbReference type="PANTHER" id="PTHR47618">
    <property type="entry name" value="BIFUNCTIONAL OLIGORIBONUCLEASE AND PAP PHOSPHATASE NRNA"/>
    <property type="match status" value="1"/>
</dbReference>
<reference evidence="3" key="1">
    <citation type="journal article" date="2020" name="mSystems">
        <title>Genome- and Community-Level Interaction Insights into Carbon Utilization and Element Cycling Functions of Hydrothermarchaeota in Hydrothermal Sediment.</title>
        <authorList>
            <person name="Zhou Z."/>
            <person name="Liu Y."/>
            <person name="Xu W."/>
            <person name="Pan J."/>
            <person name="Luo Z.H."/>
            <person name="Li M."/>
        </authorList>
    </citation>
    <scope>NUCLEOTIDE SEQUENCE [LARGE SCALE GENOMIC DNA]</scope>
    <source>
        <strain evidence="3">HyVt-513</strain>
    </source>
</reference>
<dbReference type="Gene3D" id="3.90.1640.10">
    <property type="entry name" value="inorganic pyrophosphatase (n-terminal core)"/>
    <property type="match status" value="1"/>
</dbReference>
<dbReference type="Gene3D" id="3.10.310.30">
    <property type="match status" value="1"/>
</dbReference>
<dbReference type="InterPro" id="IPR051319">
    <property type="entry name" value="Oligoribo/pAp-PDE_c-di-AMP_PDE"/>
</dbReference>
<feature type="domain" description="DHHA1" evidence="2">
    <location>
        <begin position="224"/>
        <end position="319"/>
    </location>
</feature>
<dbReference type="GO" id="GO:0003676">
    <property type="term" value="F:nucleic acid binding"/>
    <property type="evidence" value="ECO:0007669"/>
    <property type="project" value="InterPro"/>
</dbReference>
<proteinExistence type="predicted"/>
<dbReference type="Proteomes" id="UP000885722">
    <property type="component" value="Unassembled WGS sequence"/>
</dbReference>
<dbReference type="InterPro" id="IPR001667">
    <property type="entry name" value="DDH_dom"/>
</dbReference>
<gene>
    <name evidence="3" type="ORF">ENJ74_01355</name>
</gene>
<comment type="caution">
    <text evidence="3">The sequence shown here is derived from an EMBL/GenBank/DDBJ whole genome shotgun (WGS) entry which is preliminary data.</text>
</comment>
<dbReference type="Pfam" id="PF02272">
    <property type="entry name" value="DHHA1"/>
    <property type="match status" value="1"/>
</dbReference>
<evidence type="ECO:0000259" key="1">
    <source>
        <dbReference type="Pfam" id="PF01368"/>
    </source>
</evidence>
<dbReference type="EMBL" id="DRNO01000093">
    <property type="protein sequence ID" value="HFC03495.1"/>
    <property type="molecule type" value="Genomic_DNA"/>
</dbReference>
<organism evidence="3">
    <name type="scientific">Nitratifractor salsuginis</name>
    <dbReference type="NCBI Taxonomy" id="269261"/>
    <lineage>
        <taxon>Bacteria</taxon>
        <taxon>Pseudomonadati</taxon>
        <taxon>Campylobacterota</taxon>
        <taxon>Epsilonproteobacteria</taxon>
        <taxon>Campylobacterales</taxon>
        <taxon>Sulfurovaceae</taxon>
        <taxon>Nitratifractor</taxon>
    </lineage>
</organism>
<dbReference type="InterPro" id="IPR003156">
    <property type="entry name" value="DHHA1_dom"/>
</dbReference>
<dbReference type="Pfam" id="PF01368">
    <property type="entry name" value="DHH"/>
    <property type="match status" value="1"/>
</dbReference>
<dbReference type="PANTHER" id="PTHR47618:SF1">
    <property type="entry name" value="BIFUNCTIONAL OLIGORIBONUCLEASE AND PAP PHOSPHATASE NRNA"/>
    <property type="match status" value="1"/>
</dbReference>